<keyword evidence="1" id="KW-0812">Transmembrane</keyword>
<proteinExistence type="predicted"/>
<feature type="transmembrane region" description="Helical" evidence="1">
    <location>
        <begin position="133"/>
        <end position="150"/>
    </location>
</feature>
<dbReference type="InterPro" id="IPR021737">
    <property type="entry name" value="Phage_phiKZ_Orf197"/>
</dbReference>
<accession>A0A7W3M0G6</accession>
<keyword evidence="1" id="KW-0472">Membrane</keyword>
<protein>
    <submittedName>
        <fullName evidence="2">Uncharacterized protein</fullName>
    </submittedName>
</protein>
<name>A0A7W3M0G6_ACTNM</name>
<keyword evidence="1" id="KW-1133">Transmembrane helix</keyword>
<feature type="transmembrane region" description="Helical" evidence="1">
    <location>
        <begin position="55"/>
        <end position="80"/>
    </location>
</feature>
<evidence type="ECO:0000313" key="2">
    <source>
        <dbReference type="EMBL" id="MBA8957710.1"/>
    </source>
</evidence>
<dbReference type="EMBL" id="JACJIA010000029">
    <property type="protein sequence ID" value="MBA8957710.1"/>
    <property type="molecule type" value="Genomic_DNA"/>
</dbReference>
<organism evidence="2 3">
    <name type="scientific">Actinomadura namibiensis</name>
    <dbReference type="NCBI Taxonomy" id="182080"/>
    <lineage>
        <taxon>Bacteria</taxon>
        <taxon>Bacillati</taxon>
        <taxon>Actinomycetota</taxon>
        <taxon>Actinomycetes</taxon>
        <taxon>Streptosporangiales</taxon>
        <taxon>Thermomonosporaceae</taxon>
        <taxon>Actinomadura</taxon>
    </lineage>
</organism>
<dbReference type="RefSeq" id="WP_182849506.1">
    <property type="nucleotide sequence ID" value="NZ_BAAALP010000091.1"/>
</dbReference>
<sequence length="151" mass="16051">MTLVQAWTTPGALGAVFAALYAAHQFGDHWVQTHRQAVLKGMRGRGPQVRRARRLCVGHVLSLAATKLVALLVVAVATGLELSPVAVAMGLVVDGISHYWADRREPLIALAERIGKGGWIQADPQAAYLLDQSFHVVFLLVAALIIAAGAA</sequence>
<dbReference type="Pfam" id="PF11750">
    <property type="entry name" value="DUF3307"/>
    <property type="match status" value="1"/>
</dbReference>
<gene>
    <name evidence="2" type="ORF">HNR61_009409</name>
</gene>
<dbReference type="AlphaFoldDB" id="A0A7W3M0G6"/>
<comment type="caution">
    <text evidence="2">The sequence shown here is derived from an EMBL/GenBank/DDBJ whole genome shotgun (WGS) entry which is preliminary data.</text>
</comment>
<evidence type="ECO:0000256" key="1">
    <source>
        <dbReference type="SAM" id="Phobius"/>
    </source>
</evidence>
<dbReference type="Proteomes" id="UP000572680">
    <property type="component" value="Unassembled WGS sequence"/>
</dbReference>
<evidence type="ECO:0000313" key="3">
    <source>
        <dbReference type="Proteomes" id="UP000572680"/>
    </source>
</evidence>
<keyword evidence="3" id="KW-1185">Reference proteome</keyword>
<reference evidence="2 3" key="1">
    <citation type="submission" date="2020-08" db="EMBL/GenBank/DDBJ databases">
        <title>Genomic Encyclopedia of Type Strains, Phase IV (KMG-IV): sequencing the most valuable type-strain genomes for metagenomic binning, comparative biology and taxonomic classification.</title>
        <authorList>
            <person name="Goeker M."/>
        </authorList>
    </citation>
    <scope>NUCLEOTIDE SEQUENCE [LARGE SCALE GENOMIC DNA]</scope>
    <source>
        <strain evidence="2 3">DSM 44197</strain>
    </source>
</reference>